<organism evidence="2 3">
    <name type="scientific">Linum trigynum</name>
    <dbReference type="NCBI Taxonomy" id="586398"/>
    <lineage>
        <taxon>Eukaryota</taxon>
        <taxon>Viridiplantae</taxon>
        <taxon>Streptophyta</taxon>
        <taxon>Embryophyta</taxon>
        <taxon>Tracheophyta</taxon>
        <taxon>Spermatophyta</taxon>
        <taxon>Magnoliopsida</taxon>
        <taxon>eudicotyledons</taxon>
        <taxon>Gunneridae</taxon>
        <taxon>Pentapetalae</taxon>
        <taxon>rosids</taxon>
        <taxon>fabids</taxon>
        <taxon>Malpighiales</taxon>
        <taxon>Linaceae</taxon>
        <taxon>Linum</taxon>
    </lineage>
</organism>
<accession>A0AAV2E7B6</accession>
<evidence type="ECO:0000313" key="3">
    <source>
        <dbReference type="Proteomes" id="UP001497516"/>
    </source>
</evidence>
<evidence type="ECO:0000313" key="2">
    <source>
        <dbReference type="EMBL" id="CAL1381445.1"/>
    </source>
</evidence>
<evidence type="ECO:0000256" key="1">
    <source>
        <dbReference type="SAM" id="MobiDB-lite"/>
    </source>
</evidence>
<dbReference type="AlphaFoldDB" id="A0AAV2E7B6"/>
<sequence>MKESTKAEASPLEHAGAHTSKAKEIQRKFVPNTSLKGVLTRIGGVPCSLLELAHATSSRGAHIMTTMDK</sequence>
<reference evidence="2 3" key="1">
    <citation type="submission" date="2024-04" db="EMBL/GenBank/DDBJ databases">
        <authorList>
            <person name="Fracassetti M."/>
        </authorList>
    </citation>
    <scope>NUCLEOTIDE SEQUENCE [LARGE SCALE GENOMIC DNA]</scope>
</reference>
<dbReference type="EMBL" id="OZ034817">
    <property type="protein sequence ID" value="CAL1381445.1"/>
    <property type="molecule type" value="Genomic_DNA"/>
</dbReference>
<keyword evidence="3" id="KW-1185">Reference proteome</keyword>
<name>A0AAV2E7B6_9ROSI</name>
<feature type="region of interest" description="Disordered" evidence="1">
    <location>
        <begin position="1"/>
        <end position="25"/>
    </location>
</feature>
<protein>
    <submittedName>
        <fullName evidence="2">Uncharacterized protein</fullName>
    </submittedName>
</protein>
<gene>
    <name evidence="2" type="ORF">LTRI10_LOCUS22824</name>
</gene>
<proteinExistence type="predicted"/>
<dbReference type="Proteomes" id="UP001497516">
    <property type="component" value="Chromosome 4"/>
</dbReference>